<protein>
    <submittedName>
        <fullName evidence="1">Uncharacterized protein</fullName>
    </submittedName>
</protein>
<dbReference type="RefSeq" id="WP_057788822.1">
    <property type="nucleotide sequence ID" value="NZ_CBDALJ010000022.1"/>
</dbReference>
<organism evidence="1 2">
    <name type="scientific">Weissella minor</name>
    <dbReference type="NCBI Taxonomy" id="1620"/>
    <lineage>
        <taxon>Bacteria</taxon>
        <taxon>Bacillati</taxon>
        <taxon>Bacillota</taxon>
        <taxon>Bacilli</taxon>
        <taxon>Lactobacillales</taxon>
        <taxon>Lactobacillaceae</taxon>
        <taxon>Weissella</taxon>
    </lineage>
</organism>
<dbReference type="OrthoDB" id="9803145at2"/>
<accession>A0A0R2JF68</accession>
<proteinExistence type="predicted"/>
<reference evidence="1 2" key="1">
    <citation type="journal article" date="2015" name="Genome Announc.">
        <title>Expanding the biotechnology potential of lactobacilli through comparative genomics of 213 strains and associated genera.</title>
        <authorList>
            <person name="Sun Z."/>
            <person name="Harris H.M."/>
            <person name="McCann A."/>
            <person name="Guo C."/>
            <person name="Argimon S."/>
            <person name="Zhang W."/>
            <person name="Yang X."/>
            <person name="Jeffery I.B."/>
            <person name="Cooney J.C."/>
            <person name="Kagawa T.F."/>
            <person name="Liu W."/>
            <person name="Song Y."/>
            <person name="Salvetti E."/>
            <person name="Wrobel A."/>
            <person name="Rasinkangas P."/>
            <person name="Parkhill J."/>
            <person name="Rea M.C."/>
            <person name="O'Sullivan O."/>
            <person name="Ritari J."/>
            <person name="Douillard F.P."/>
            <person name="Paul Ross R."/>
            <person name="Yang R."/>
            <person name="Briner A.E."/>
            <person name="Felis G.E."/>
            <person name="de Vos W.M."/>
            <person name="Barrangou R."/>
            <person name="Klaenhammer T.R."/>
            <person name="Caufield P.W."/>
            <person name="Cui Y."/>
            <person name="Zhang H."/>
            <person name="O'Toole P.W."/>
        </authorList>
    </citation>
    <scope>NUCLEOTIDE SEQUENCE [LARGE SCALE GENOMIC DNA]</scope>
    <source>
        <strain evidence="1 2">DSM 20014</strain>
    </source>
</reference>
<dbReference type="Proteomes" id="UP000051673">
    <property type="component" value="Unassembled WGS sequence"/>
</dbReference>
<name>A0A0R2JF68_9LACO</name>
<keyword evidence="2" id="KW-1185">Reference proteome</keyword>
<evidence type="ECO:0000313" key="2">
    <source>
        <dbReference type="Proteomes" id="UP000051673"/>
    </source>
</evidence>
<sequence>MIMTEAEFLQLALADNGELKIILKGEIDETSGEKVGVVAVVFITRDVVRAKEQYEILNNGKAETDYFMLYSCPEDVDLTTLGHYPSLEISREDLM</sequence>
<dbReference type="EMBL" id="JQCD01000031">
    <property type="protein sequence ID" value="KRN75993.1"/>
    <property type="molecule type" value="Genomic_DNA"/>
</dbReference>
<dbReference type="PATRIC" id="fig|1620.3.peg.1058"/>
<gene>
    <name evidence="1" type="ORF">IV67_GL001043</name>
</gene>
<dbReference type="AlphaFoldDB" id="A0A0R2JF68"/>
<comment type="caution">
    <text evidence="1">The sequence shown here is derived from an EMBL/GenBank/DDBJ whole genome shotgun (WGS) entry which is preliminary data.</text>
</comment>
<evidence type="ECO:0000313" key="1">
    <source>
        <dbReference type="EMBL" id="KRN75993.1"/>
    </source>
</evidence>